<comment type="similarity">
    <text evidence="3 9">Belongs to the alkaline phosphatase family.</text>
</comment>
<name>A0ABW5RX48_9BACI</name>
<dbReference type="CDD" id="cd16012">
    <property type="entry name" value="ALP"/>
    <property type="match status" value="1"/>
</dbReference>
<evidence type="ECO:0000256" key="3">
    <source>
        <dbReference type="ARBA" id="ARBA00005984"/>
    </source>
</evidence>
<evidence type="ECO:0000256" key="7">
    <source>
        <dbReference type="ARBA" id="ARBA00022833"/>
    </source>
</evidence>
<evidence type="ECO:0000313" key="10">
    <source>
        <dbReference type="EMBL" id="MFD2683203.1"/>
    </source>
</evidence>
<dbReference type="PANTHER" id="PTHR11596">
    <property type="entry name" value="ALKALINE PHOSPHATASE"/>
    <property type="match status" value="1"/>
</dbReference>
<evidence type="ECO:0000256" key="4">
    <source>
        <dbReference type="ARBA" id="ARBA00022553"/>
    </source>
</evidence>
<dbReference type="Gene3D" id="1.10.60.40">
    <property type="match status" value="1"/>
</dbReference>
<keyword evidence="4" id="KW-0597">Phosphoprotein</keyword>
<dbReference type="InterPro" id="IPR018299">
    <property type="entry name" value="Alkaline_phosphatase_AS"/>
</dbReference>
<dbReference type="Pfam" id="PF00245">
    <property type="entry name" value="Alk_phosphatase"/>
    <property type="match status" value="1"/>
</dbReference>
<gene>
    <name evidence="10" type="ORF">ACFSUL_20930</name>
</gene>
<keyword evidence="8" id="KW-0460">Magnesium</keyword>
<protein>
    <submittedName>
        <fullName evidence="10">Alkaline phosphatase</fullName>
    </submittedName>
</protein>
<keyword evidence="6" id="KW-0378">Hydrolase</keyword>
<evidence type="ECO:0000313" key="11">
    <source>
        <dbReference type="Proteomes" id="UP001597506"/>
    </source>
</evidence>
<dbReference type="SMART" id="SM00098">
    <property type="entry name" value="alkPPc"/>
    <property type="match status" value="1"/>
</dbReference>
<dbReference type="RefSeq" id="WP_377938295.1">
    <property type="nucleotide sequence ID" value="NZ_JBHUMF010000035.1"/>
</dbReference>
<reference evidence="11" key="1">
    <citation type="journal article" date="2019" name="Int. J. Syst. Evol. Microbiol.">
        <title>The Global Catalogue of Microorganisms (GCM) 10K type strain sequencing project: providing services to taxonomists for standard genome sequencing and annotation.</title>
        <authorList>
            <consortium name="The Broad Institute Genomics Platform"/>
            <consortium name="The Broad Institute Genome Sequencing Center for Infectious Disease"/>
            <person name="Wu L."/>
            <person name="Ma J."/>
        </authorList>
    </citation>
    <scope>NUCLEOTIDE SEQUENCE [LARGE SCALE GENOMIC DNA]</scope>
    <source>
        <strain evidence="11">KCTC 3913</strain>
    </source>
</reference>
<dbReference type="PRINTS" id="PR00113">
    <property type="entry name" value="ALKPHPHTASE"/>
</dbReference>
<organism evidence="10 11">
    <name type="scientific">Bacillus seohaeanensis</name>
    <dbReference type="NCBI Taxonomy" id="284580"/>
    <lineage>
        <taxon>Bacteria</taxon>
        <taxon>Bacillati</taxon>
        <taxon>Bacillota</taxon>
        <taxon>Bacilli</taxon>
        <taxon>Bacillales</taxon>
        <taxon>Bacillaceae</taxon>
        <taxon>Bacillus</taxon>
    </lineage>
</organism>
<keyword evidence="11" id="KW-1185">Reference proteome</keyword>
<dbReference type="Gene3D" id="3.40.720.10">
    <property type="entry name" value="Alkaline Phosphatase, subunit A"/>
    <property type="match status" value="1"/>
</dbReference>
<dbReference type="InterPro" id="IPR001952">
    <property type="entry name" value="Alkaline_phosphatase"/>
</dbReference>
<comment type="cofactor">
    <cofactor evidence="1">
        <name>Mg(2+)</name>
        <dbReference type="ChEBI" id="CHEBI:18420"/>
    </cofactor>
</comment>
<keyword evidence="5" id="KW-0479">Metal-binding</keyword>
<evidence type="ECO:0000256" key="9">
    <source>
        <dbReference type="RuleBase" id="RU003946"/>
    </source>
</evidence>
<sequence>MNLLKKSALIILFISVFLIALPSNCFSLQASATGTKNVILLIMDGTNSDVVTLSRWYKGSSLNLDSIVVGGVRTYSAQSAITDSAAAGTAMATGHKTLADYIGMIPISGRKDTRPVLTVLEAAHLHGYSTGLVSTSPIQHATPAAFSSHVNDRNDFSDIGEQQVYQNLDVALGGGKAWLHPKAEDNVKNDDGMLKTREVSRTDGENLLKEVKTNGYTLLKTREELLKKDVRNDKVWGLFANEDISYEFDRETLHPDQPSLAEMTKKAIESLSSSKNGFFLMVEGSKIDWAAHKNDPIGMISEVLSFDDAVGEALDFAKKDKNTMIIAVTDHGNSGLTIGNSSTNKDYFNQPAGNFIKPLKKAELTVKGATSQLKKDRSNLKKVLTTYGLDDLSKAEYCKIKEADDLETIEDSMVKMMAKRAHLGFTTHGHSGEDIFLYAYGPGKPTGLIENTHIPLIISEYLGIPLHSKRYDEWYINAMTYFKKKGYKVKIDKQDKDNPIFTAIKGSEKLQFPENKNYYLRNGNKVLLESVNVYSGDGFYVHVDF</sequence>
<evidence type="ECO:0000256" key="5">
    <source>
        <dbReference type="ARBA" id="ARBA00022723"/>
    </source>
</evidence>
<dbReference type="SUPFAM" id="SSF53649">
    <property type="entry name" value="Alkaline phosphatase-like"/>
    <property type="match status" value="1"/>
</dbReference>
<dbReference type="Proteomes" id="UP001597506">
    <property type="component" value="Unassembled WGS sequence"/>
</dbReference>
<accession>A0ABW5RX48</accession>
<evidence type="ECO:0000256" key="6">
    <source>
        <dbReference type="ARBA" id="ARBA00022801"/>
    </source>
</evidence>
<evidence type="ECO:0000256" key="1">
    <source>
        <dbReference type="ARBA" id="ARBA00001946"/>
    </source>
</evidence>
<dbReference type="EMBL" id="JBHUMF010000035">
    <property type="protein sequence ID" value="MFD2683203.1"/>
    <property type="molecule type" value="Genomic_DNA"/>
</dbReference>
<comment type="caution">
    <text evidence="10">The sequence shown here is derived from an EMBL/GenBank/DDBJ whole genome shotgun (WGS) entry which is preliminary data.</text>
</comment>
<evidence type="ECO:0000256" key="2">
    <source>
        <dbReference type="ARBA" id="ARBA00001947"/>
    </source>
</evidence>
<evidence type="ECO:0000256" key="8">
    <source>
        <dbReference type="ARBA" id="ARBA00022842"/>
    </source>
</evidence>
<dbReference type="PANTHER" id="PTHR11596:SF5">
    <property type="entry name" value="ALKALINE PHOSPHATASE"/>
    <property type="match status" value="1"/>
</dbReference>
<comment type="cofactor">
    <cofactor evidence="2">
        <name>Zn(2+)</name>
        <dbReference type="ChEBI" id="CHEBI:29105"/>
    </cofactor>
</comment>
<dbReference type="InterPro" id="IPR017850">
    <property type="entry name" value="Alkaline_phosphatase_core_sf"/>
</dbReference>
<keyword evidence="7" id="KW-0862">Zinc</keyword>
<dbReference type="PROSITE" id="PS00123">
    <property type="entry name" value="ALKALINE_PHOSPHATASE"/>
    <property type="match status" value="1"/>
</dbReference>
<proteinExistence type="inferred from homology"/>